<keyword evidence="1" id="KW-0479">Metal-binding</keyword>
<dbReference type="Proteomes" id="UP000199607">
    <property type="component" value="Unassembled WGS sequence"/>
</dbReference>
<protein>
    <submittedName>
        <fullName evidence="5">AN1-like Zinc finger</fullName>
    </submittedName>
</protein>
<dbReference type="AlphaFoldDB" id="A0A1I4G844"/>
<evidence type="ECO:0000256" key="3">
    <source>
        <dbReference type="ARBA" id="ARBA00022833"/>
    </source>
</evidence>
<dbReference type="EMBL" id="FOTC01000003">
    <property type="protein sequence ID" value="SFL25291.1"/>
    <property type="molecule type" value="Genomic_DNA"/>
</dbReference>
<dbReference type="STRING" id="553466.SAMN04487950_3058"/>
<dbReference type="Gene3D" id="4.10.1110.10">
    <property type="entry name" value="AN1-like Zinc finger"/>
    <property type="match status" value="1"/>
</dbReference>
<dbReference type="GO" id="GO:0008270">
    <property type="term" value="F:zinc ion binding"/>
    <property type="evidence" value="ECO:0007669"/>
    <property type="project" value="UniProtKB-KW"/>
</dbReference>
<proteinExistence type="predicted"/>
<dbReference type="InterPro" id="IPR035896">
    <property type="entry name" value="AN1-like_Znf"/>
</dbReference>
<keyword evidence="2" id="KW-0863">Zinc-finger</keyword>
<dbReference type="SMART" id="SM00154">
    <property type="entry name" value="ZnF_AN1"/>
    <property type="match status" value="1"/>
</dbReference>
<keyword evidence="3" id="KW-0862">Zinc</keyword>
<keyword evidence="6" id="KW-1185">Reference proteome</keyword>
<evidence type="ECO:0000259" key="4">
    <source>
        <dbReference type="PROSITE" id="PS51039"/>
    </source>
</evidence>
<reference evidence="6" key="1">
    <citation type="submission" date="2016-10" db="EMBL/GenBank/DDBJ databases">
        <authorList>
            <person name="Varghese N."/>
            <person name="Submissions S."/>
        </authorList>
    </citation>
    <scope>NUCLEOTIDE SEQUENCE [LARGE SCALE GENOMIC DNA]</scope>
    <source>
        <strain evidence="6">CGMCC 1.7738</strain>
    </source>
</reference>
<evidence type="ECO:0000256" key="2">
    <source>
        <dbReference type="ARBA" id="ARBA00022771"/>
    </source>
</evidence>
<name>A0A1I4G844_9EURY</name>
<dbReference type="InterPro" id="IPR000058">
    <property type="entry name" value="Znf_AN1"/>
</dbReference>
<evidence type="ECO:0000313" key="6">
    <source>
        <dbReference type="Proteomes" id="UP000199607"/>
    </source>
</evidence>
<dbReference type="RefSeq" id="WP_089870241.1">
    <property type="nucleotide sequence ID" value="NZ_FOTC01000003.1"/>
</dbReference>
<accession>A0A1I4G844</accession>
<dbReference type="PROSITE" id="PS51039">
    <property type="entry name" value="ZF_AN1"/>
    <property type="match status" value="1"/>
</dbReference>
<organism evidence="5 6">
    <name type="scientific">Halogranum rubrum</name>
    <dbReference type="NCBI Taxonomy" id="553466"/>
    <lineage>
        <taxon>Archaea</taxon>
        <taxon>Methanobacteriati</taxon>
        <taxon>Methanobacteriota</taxon>
        <taxon>Stenosarchaea group</taxon>
        <taxon>Halobacteria</taxon>
        <taxon>Halobacteriales</taxon>
        <taxon>Haloferacaceae</taxon>
    </lineage>
</organism>
<dbReference type="SUPFAM" id="SSF118310">
    <property type="entry name" value="AN1-like Zinc finger"/>
    <property type="match status" value="1"/>
</dbReference>
<gene>
    <name evidence="5" type="ORF">SAMN04487950_3058</name>
</gene>
<evidence type="ECO:0000256" key="1">
    <source>
        <dbReference type="ARBA" id="ARBA00022723"/>
    </source>
</evidence>
<dbReference type="Pfam" id="PF01428">
    <property type="entry name" value="zf-AN1"/>
    <property type="match status" value="1"/>
</dbReference>
<evidence type="ECO:0000313" key="5">
    <source>
        <dbReference type="EMBL" id="SFL25291.1"/>
    </source>
</evidence>
<sequence>MNQCSVCGTLDGLPFTCNECGQKLCGQHRLPEAHSCPGLASDDVRFGQRERRESGSTGGGKLTRKLRRLVSAPIRAVGSLFR</sequence>
<feature type="domain" description="AN1-type" evidence="4">
    <location>
        <begin position="1"/>
        <end position="44"/>
    </location>
</feature>